<gene>
    <name evidence="2" type="ORF">OHA16_38710</name>
</gene>
<evidence type="ECO:0000256" key="1">
    <source>
        <dbReference type="SAM" id="MobiDB-lite"/>
    </source>
</evidence>
<dbReference type="RefSeq" id="WP_328958962.1">
    <property type="nucleotide sequence ID" value="NZ_CP108110.1"/>
</dbReference>
<sequence length="56" mass="5162">MTGNAIGADSRVTGVDPAPRGVPGPGRAVSARGEGAVAAGSEVAGNALGEGSEVTG</sequence>
<accession>A0ABZ1UC15</accession>
<feature type="region of interest" description="Disordered" evidence="1">
    <location>
        <begin position="1"/>
        <end position="34"/>
    </location>
</feature>
<reference evidence="2" key="1">
    <citation type="submission" date="2022-10" db="EMBL/GenBank/DDBJ databases">
        <title>The complete genomes of actinobacterial strains from the NBC collection.</title>
        <authorList>
            <person name="Joergensen T.S."/>
            <person name="Alvarez Arevalo M."/>
            <person name="Sterndorff E.B."/>
            <person name="Faurdal D."/>
            <person name="Vuksanovic O."/>
            <person name="Mourched A.-S."/>
            <person name="Charusanti P."/>
            <person name="Shaw S."/>
            <person name="Blin K."/>
            <person name="Weber T."/>
        </authorList>
    </citation>
    <scope>NUCLEOTIDE SEQUENCE</scope>
    <source>
        <strain evidence="2">NBC_00222</strain>
    </source>
</reference>
<evidence type="ECO:0000313" key="3">
    <source>
        <dbReference type="Proteomes" id="UP001432222"/>
    </source>
</evidence>
<proteinExistence type="predicted"/>
<protein>
    <submittedName>
        <fullName evidence="2">Uncharacterized protein</fullName>
    </submittedName>
</protein>
<organism evidence="2 3">
    <name type="scientific">Kitasatospora purpeofusca</name>
    <dbReference type="NCBI Taxonomy" id="67352"/>
    <lineage>
        <taxon>Bacteria</taxon>
        <taxon>Bacillati</taxon>
        <taxon>Actinomycetota</taxon>
        <taxon>Actinomycetes</taxon>
        <taxon>Kitasatosporales</taxon>
        <taxon>Streptomycetaceae</taxon>
        <taxon>Kitasatospora</taxon>
    </lineage>
</organism>
<keyword evidence="3" id="KW-1185">Reference proteome</keyword>
<evidence type="ECO:0000313" key="2">
    <source>
        <dbReference type="EMBL" id="WUQ88415.1"/>
    </source>
</evidence>
<dbReference type="Proteomes" id="UP001432222">
    <property type="component" value="Chromosome"/>
</dbReference>
<dbReference type="EMBL" id="CP108110">
    <property type="protein sequence ID" value="WUQ88415.1"/>
    <property type="molecule type" value="Genomic_DNA"/>
</dbReference>
<feature type="compositionally biased region" description="Low complexity" evidence="1">
    <location>
        <begin position="14"/>
        <end position="34"/>
    </location>
</feature>
<name>A0ABZ1UC15_9ACTN</name>